<evidence type="ECO:0000313" key="2">
    <source>
        <dbReference type="EMBL" id="BAI69112.1"/>
    </source>
</evidence>
<dbReference type="EMBL" id="AP011112">
    <property type="protein sequence ID" value="BAI69112.1"/>
    <property type="molecule type" value="Genomic_DNA"/>
</dbReference>
<dbReference type="KEGG" id="hte:Hydth_0649"/>
<dbReference type="Proteomes" id="UP000002574">
    <property type="component" value="Chromosome"/>
</dbReference>
<dbReference type="KEGG" id="hth:HTH_0651"/>
<proteinExistence type="predicted"/>
<dbReference type="OrthoDB" id="9983173at2"/>
<accession>D3DH10</accession>
<evidence type="ECO:0000256" key="1">
    <source>
        <dbReference type="SAM" id="Phobius"/>
    </source>
</evidence>
<dbReference type="RefSeq" id="WP_012963294.1">
    <property type="nucleotide sequence ID" value="NC_013799.1"/>
</dbReference>
<sequence length="129" mass="15252">MRSLKRAFDELYRGKEPSDAIDYLTLLKIERHRRRRLIKLLALESLGFLALTFLMAYEFLKPQEYATMGFEGVQVRVIKDVSLLDLSRDLRLFGLKMEGPYEGDIFLIKGDEKKIRELLKKREELKEVK</sequence>
<dbReference type="AlphaFoldDB" id="D3DH10"/>
<gene>
    <name evidence="2" type="ordered locus">HTH_0651</name>
</gene>
<reference evidence="2 3" key="1">
    <citation type="journal article" date="2010" name="J. Bacteriol.">
        <title>Complete genome sequence of the thermophilic, obligately chemolithoautotrophic hydrogen-oxidizing bacterium Hydrogenobacter thermophilus TK-6.</title>
        <authorList>
            <person name="Arai H."/>
            <person name="Kanbe H."/>
            <person name="Ishii M."/>
            <person name="Igarashi Y."/>
        </authorList>
    </citation>
    <scope>NUCLEOTIDE SEQUENCE [LARGE SCALE GENOMIC DNA]</scope>
    <source>
        <strain evidence="3">DSM 6534 / IAM 12695 / TK-6 [Tokyo]</strain>
    </source>
</reference>
<feature type="transmembrane region" description="Helical" evidence="1">
    <location>
        <begin position="37"/>
        <end position="57"/>
    </location>
</feature>
<organism evidence="2 3">
    <name type="scientific">Hydrogenobacter thermophilus (strain DSM 6534 / IAM 12695 / TK-6)</name>
    <dbReference type="NCBI Taxonomy" id="608538"/>
    <lineage>
        <taxon>Bacteria</taxon>
        <taxon>Pseudomonadati</taxon>
        <taxon>Aquificota</taxon>
        <taxon>Aquificia</taxon>
        <taxon>Aquificales</taxon>
        <taxon>Aquificaceae</taxon>
        <taxon>Hydrogenobacter</taxon>
    </lineage>
</organism>
<name>D3DH10_HYDTT</name>
<protein>
    <submittedName>
        <fullName evidence="2">Uncharacterized protein</fullName>
    </submittedName>
</protein>
<keyword evidence="1" id="KW-0472">Membrane</keyword>
<dbReference type="STRING" id="608538.HTH_0651"/>
<evidence type="ECO:0000313" key="3">
    <source>
        <dbReference type="Proteomes" id="UP000002574"/>
    </source>
</evidence>
<keyword evidence="3" id="KW-1185">Reference proteome</keyword>
<keyword evidence="1" id="KW-1133">Transmembrane helix</keyword>
<keyword evidence="1" id="KW-0812">Transmembrane</keyword>